<dbReference type="PANTHER" id="PTHR24028:SF46">
    <property type="entry name" value="PROTOCADHERIN-8"/>
    <property type="match status" value="1"/>
</dbReference>
<keyword evidence="10" id="KW-0325">Glycoprotein</keyword>
<evidence type="ECO:0000256" key="12">
    <source>
        <dbReference type="SAM" id="MobiDB-lite"/>
    </source>
</evidence>
<dbReference type="PROSITE" id="PS50268">
    <property type="entry name" value="CADHERIN_2"/>
    <property type="match status" value="6"/>
</dbReference>
<evidence type="ECO:0000256" key="10">
    <source>
        <dbReference type="ARBA" id="ARBA00023180"/>
    </source>
</evidence>
<keyword evidence="2" id="KW-1003">Cell membrane</keyword>
<gene>
    <name evidence="16" type="primary">LOC115822661</name>
</gene>
<dbReference type="InterPro" id="IPR050174">
    <property type="entry name" value="Protocadherin/Cadherin-CA"/>
</dbReference>
<feature type="compositionally biased region" description="Acidic residues" evidence="12">
    <location>
        <begin position="859"/>
        <end position="869"/>
    </location>
</feature>
<dbReference type="AlphaFoldDB" id="A0A6J2WF45"/>
<name>A0A6J2WF45_CHACN</name>
<feature type="region of interest" description="Disordered" evidence="12">
    <location>
        <begin position="937"/>
        <end position="995"/>
    </location>
</feature>
<evidence type="ECO:0000313" key="15">
    <source>
        <dbReference type="Proteomes" id="UP000504632"/>
    </source>
</evidence>
<evidence type="ECO:0000256" key="1">
    <source>
        <dbReference type="ARBA" id="ARBA00004251"/>
    </source>
</evidence>
<dbReference type="GO" id="GO:0005509">
    <property type="term" value="F:calcium ion binding"/>
    <property type="evidence" value="ECO:0007669"/>
    <property type="project" value="UniProtKB-UniRule"/>
</dbReference>
<keyword evidence="9 13" id="KW-0472">Membrane</keyword>
<feature type="region of interest" description="Disordered" evidence="12">
    <location>
        <begin position="837"/>
        <end position="877"/>
    </location>
</feature>
<dbReference type="GO" id="GO:0007156">
    <property type="term" value="P:homophilic cell adhesion via plasma membrane adhesion molecules"/>
    <property type="evidence" value="ECO:0007669"/>
    <property type="project" value="InterPro"/>
</dbReference>
<evidence type="ECO:0000256" key="4">
    <source>
        <dbReference type="ARBA" id="ARBA00022729"/>
    </source>
</evidence>
<dbReference type="PANTHER" id="PTHR24028">
    <property type="entry name" value="CADHERIN-87A"/>
    <property type="match status" value="1"/>
</dbReference>
<evidence type="ECO:0000259" key="14">
    <source>
        <dbReference type="PROSITE" id="PS50268"/>
    </source>
</evidence>
<evidence type="ECO:0000313" key="16">
    <source>
        <dbReference type="RefSeq" id="XP_030642432.1"/>
    </source>
</evidence>
<dbReference type="RefSeq" id="XP_030642432.1">
    <property type="nucleotide sequence ID" value="XM_030786572.1"/>
</dbReference>
<keyword evidence="4" id="KW-0732">Signal</keyword>
<dbReference type="GO" id="GO:0005886">
    <property type="term" value="C:plasma membrane"/>
    <property type="evidence" value="ECO:0007669"/>
    <property type="project" value="UniProtKB-SubCell"/>
</dbReference>
<dbReference type="FunFam" id="2.60.40.60:FF:000002">
    <property type="entry name" value="Protocadherin alpha 2"/>
    <property type="match status" value="1"/>
</dbReference>
<evidence type="ECO:0000256" key="5">
    <source>
        <dbReference type="ARBA" id="ARBA00022737"/>
    </source>
</evidence>
<dbReference type="Gene3D" id="2.60.40.60">
    <property type="entry name" value="Cadherins"/>
    <property type="match status" value="6"/>
</dbReference>
<accession>A0A6J2WF45</accession>
<dbReference type="InterPro" id="IPR015919">
    <property type="entry name" value="Cadherin-like_sf"/>
</dbReference>
<sequence>MGERVLITWNRCMCGLILFCTLGITSVLSEERTLRYKIYEEVTPNSVIGTLAHDITWTLDRAWRSSQGVRFKMMSQFTAPFIRLRESDGRLSVEERIDREKICKHNLDCLITFDVAFVSGDRFKLFHVEVEVMDINDNSPEFPNPECAIEISENAVLGFRIALDAAQDADVGTNSVQSYQISENSYFSIDVITRVDGVKYAELVLMKELDREIQSSYVLNLVAIDGGHPSRSGSTNVTIKVRDFNDNSPVFDQNNFSVDLPEDAPAGFLLLDLHAVDPDEGLNGEVVYEFGKQVTTEIRQLFKVDQKSGRLTLESPVDFEEKKMYELDVQASDLGPNPVPSVCKIIIHVTDVNDNAPEISITPITSTTDGIAYVSEATGPESLVALISTSDSDNGANGQVSCTLYGGHDHFKIHRAYEDSYTIVTTASLDREKIPEYNLTVVAEDFGSPPLRTIAHYTVRLTDVNDNAPVFSAPLYEVFIEENNVPGTYITTVLASDVDSGLNGEITYELFDSDAAAGSRVSKFAIMNQAGHVFALQSFNYEVTKKLELRVRASDRGWPQLHSSAILNINIVDQNDNAPSIIKPFLTNGSVEIPLSKDALQGYIVTQIQARDADEGLNAELSYKIVDGGNLGFAINKDTGEIYVSQKFNYDTNEILKLLVTVNDNGRPSLTSTATILLRLTESAPSNDNLYVNNEQGQPRQWAMSLIMILGLAGSCTVLLLAIVLIYISCSGQKTKKRNKFHATGDAPYVEKENNVVSVISNQPESMFDAHHFPNKATFCSPERTGNDLKANADKDGVATKRFHSKCKNMNKLEGYSTLPGYGRESSRPITVWKGNSMTTISVRDPQISGKDSGKGDSDFNDSDSDMSEDVTKKDSSANTGLWACTSECKILGHSDRCWSPSAARRHGHLSHRHLSTFAKIPPLPQDAVQRDGYYETHTAGPQNANENQQKKFDYILVCSPPQQRRRHNEEVPVPEETHSTKPILQTSPERCLHE</sequence>
<evidence type="ECO:0000256" key="13">
    <source>
        <dbReference type="SAM" id="Phobius"/>
    </source>
</evidence>
<feature type="domain" description="Cadherin" evidence="14">
    <location>
        <begin position="587"/>
        <end position="701"/>
    </location>
</feature>
<dbReference type="FunFam" id="2.60.40.60:FF:000001">
    <property type="entry name" value="Protocadherin alpha 2"/>
    <property type="match status" value="1"/>
</dbReference>
<feature type="domain" description="Cadherin" evidence="14">
    <location>
        <begin position="30"/>
        <end position="142"/>
    </location>
</feature>
<evidence type="ECO:0000256" key="3">
    <source>
        <dbReference type="ARBA" id="ARBA00022692"/>
    </source>
</evidence>
<dbReference type="SMART" id="SM00112">
    <property type="entry name" value="CA"/>
    <property type="match status" value="6"/>
</dbReference>
<dbReference type="FunCoup" id="A0A6J2WF45">
    <property type="interactions" value="243"/>
</dbReference>
<dbReference type="Pfam" id="PF00028">
    <property type="entry name" value="Cadherin"/>
    <property type="match status" value="5"/>
</dbReference>
<proteinExistence type="predicted"/>
<dbReference type="Proteomes" id="UP000504632">
    <property type="component" value="Chromosome 10"/>
</dbReference>
<feature type="domain" description="Cadherin" evidence="14">
    <location>
        <begin position="472"/>
        <end position="581"/>
    </location>
</feature>
<dbReference type="InterPro" id="IPR002126">
    <property type="entry name" value="Cadherin-like_dom"/>
</dbReference>
<dbReference type="FunFam" id="2.60.40.60:FF:000007">
    <property type="entry name" value="Protocadherin alpha 2"/>
    <property type="match status" value="1"/>
</dbReference>
<dbReference type="GeneID" id="115822661"/>
<keyword evidence="15" id="KW-1185">Reference proteome</keyword>
<comment type="subcellular location">
    <subcellularLocation>
        <location evidence="1">Cell membrane</location>
        <topology evidence="1">Single-pass type I membrane protein</topology>
    </subcellularLocation>
</comment>
<dbReference type="SUPFAM" id="SSF49313">
    <property type="entry name" value="Cadherin-like"/>
    <property type="match status" value="6"/>
</dbReference>
<feature type="domain" description="Cadherin" evidence="14">
    <location>
        <begin position="143"/>
        <end position="251"/>
    </location>
</feature>
<organism evidence="15 16">
    <name type="scientific">Chanos chanos</name>
    <name type="common">Milkfish</name>
    <name type="synonym">Mugil chanos</name>
    <dbReference type="NCBI Taxonomy" id="29144"/>
    <lineage>
        <taxon>Eukaryota</taxon>
        <taxon>Metazoa</taxon>
        <taxon>Chordata</taxon>
        <taxon>Craniata</taxon>
        <taxon>Vertebrata</taxon>
        <taxon>Euteleostomi</taxon>
        <taxon>Actinopterygii</taxon>
        <taxon>Neopterygii</taxon>
        <taxon>Teleostei</taxon>
        <taxon>Ostariophysi</taxon>
        <taxon>Gonorynchiformes</taxon>
        <taxon>Chanidae</taxon>
        <taxon>Chanos</taxon>
    </lineage>
</organism>
<evidence type="ECO:0000256" key="11">
    <source>
        <dbReference type="PROSITE-ProRule" id="PRU00043"/>
    </source>
</evidence>
<dbReference type="Pfam" id="PF08266">
    <property type="entry name" value="Cadherin_2"/>
    <property type="match status" value="1"/>
</dbReference>
<dbReference type="OrthoDB" id="6252479at2759"/>
<evidence type="ECO:0000256" key="9">
    <source>
        <dbReference type="ARBA" id="ARBA00023136"/>
    </source>
</evidence>
<protein>
    <submittedName>
        <fullName evidence="16">Protocadherin-8</fullName>
    </submittedName>
</protein>
<dbReference type="CTD" id="100002026"/>
<dbReference type="PRINTS" id="PR00205">
    <property type="entry name" value="CADHERIN"/>
</dbReference>
<evidence type="ECO:0000256" key="7">
    <source>
        <dbReference type="ARBA" id="ARBA00022889"/>
    </source>
</evidence>
<dbReference type="PROSITE" id="PS00232">
    <property type="entry name" value="CADHERIN_1"/>
    <property type="match status" value="3"/>
</dbReference>
<dbReference type="GO" id="GO:0009653">
    <property type="term" value="P:anatomical structure morphogenesis"/>
    <property type="evidence" value="ECO:0007669"/>
    <property type="project" value="UniProtKB-ARBA"/>
</dbReference>
<dbReference type="InterPro" id="IPR020894">
    <property type="entry name" value="Cadherin_CS"/>
</dbReference>
<feature type="transmembrane region" description="Helical" evidence="13">
    <location>
        <begin position="702"/>
        <end position="728"/>
    </location>
</feature>
<feature type="compositionally biased region" description="Basic and acidic residues" evidence="12">
    <location>
        <begin position="968"/>
        <end position="980"/>
    </location>
</feature>
<evidence type="ECO:0000256" key="6">
    <source>
        <dbReference type="ARBA" id="ARBA00022837"/>
    </source>
</evidence>
<dbReference type="InParanoid" id="A0A6J2WF45"/>
<dbReference type="CDD" id="cd11304">
    <property type="entry name" value="Cadherin_repeat"/>
    <property type="match status" value="6"/>
</dbReference>
<reference evidence="16" key="1">
    <citation type="submission" date="2025-08" db="UniProtKB">
        <authorList>
            <consortium name="RefSeq"/>
        </authorList>
    </citation>
    <scope>IDENTIFICATION</scope>
</reference>
<keyword evidence="5" id="KW-0677">Repeat</keyword>
<keyword evidence="6 11" id="KW-0106">Calcium</keyword>
<keyword evidence="7" id="KW-0130">Cell adhesion</keyword>
<dbReference type="FunFam" id="2.60.40.60:FF:000120">
    <property type="entry name" value="Protocadherin 8"/>
    <property type="match status" value="1"/>
</dbReference>
<dbReference type="FunFam" id="2.60.40.60:FF:000003">
    <property type="entry name" value="Protocadherin alpha 2"/>
    <property type="match status" value="1"/>
</dbReference>
<feature type="domain" description="Cadherin" evidence="14">
    <location>
        <begin position="252"/>
        <end position="359"/>
    </location>
</feature>
<dbReference type="InterPro" id="IPR013164">
    <property type="entry name" value="Cadherin_N"/>
</dbReference>
<keyword evidence="3 13" id="KW-0812">Transmembrane</keyword>
<feature type="domain" description="Cadherin" evidence="14">
    <location>
        <begin position="374"/>
        <end position="471"/>
    </location>
</feature>
<evidence type="ECO:0000256" key="2">
    <source>
        <dbReference type="ARBA" id="ARBA00022475"/>
    </source>
</evidence>
<keyword evidence="8 13" id="KW-1133">Transmembrane helix</keyword>
<evidence type="ECO:0000256" key="8">
    <source>
        <dbReference type="ARBA" id="ARBA00022989"/>
    </source>
</evidence>